<dbReference type="Gene3D" id="1.10.3970.10">
    <property type="entry name" value="BSD domain"/>
    <property type="match status" value="1"/>
</dbReference>
<reference evidence="4" key="1">
    <citation type="submission" date="2016-11" db="UniProtKB">
        <authorList>
            <consortium name="WormBaseParasite"/>
        </authorList>
    </citation>
    <scope>IDENTIFICATION</scope>
</reference>
<evidence type="ECO:0000256" key="1">
    <source>
        <dbReference type="SAM" id="MobiDB-lite"/>
    </source>
</evidence>
<evidence type="ECO:0000313" key="4">
    <source>
        <dbReference type="WBParaSite" id="Hba_16505"/>
    </source>
</evidence>
<dbReference type="Pfam" id="PF03909">
    <property type="entry name" value="BSD"/>
    <property type="match status" value="1"/>
</dbReference>
<feature type="compositionally biased region" description="Polar residues" evidence="1">
    <location>
        <begin position="315"/>
        <end position="333"/>
    </location>
</feature>
<evidence type="ECO:0000313" key="3">
    <source>
        <dbReference type="Proteomes" id="UP000095283"/>
    </source>
</evidence>
<dbReference type="PANTHER" id="PTHR16019:SF5">
    <property type="entry name" value="BSD DOMAIN-CONTAINING PROTEIN 1"/>
    <property type="match status" value="1"/>
</dbReference>
<dbReference type="AlphaFoldDB" id="A0A1I7XFQ3"/>
<evidence type="ECO:0000259" key="2">
    <source>
        <dbReference type="PROSITE" id="PS50858"/>
    </source>
</evidence>
<dbReference type="SUPFAM" id="SSF140383">
    <property type="entry name" value="BSD domain-like"/>
    <property type="match status" value="1"/>
</dbReference>
<dbReference type="SMART" id="SM00751">
    <property type="entry name" value="BSD"/>
    <property type="match status" value="1"/>
</dbReference>
<dbReference type="GO" id="GO:0005737">
    <property type="term" value="C:cytoplasm"/>
    <property type="evidence" value="ECO:0007669"/>
    <property type="project" value="TreeGrafter"/>
</dbReference>
<dbReference type="WBParaSite" id="Hba_16505">
    <property type="protein sequence ID" value="Hba_16505"/>
    <property type="gene ID" value="Hba_16505"/>
</dbReference>
<dbReference type="InterPro" id="IPR005607">
    <property type="entry name" value="BSD_dom"/>
</dbReference>
<dbReference type="InterPro" id="IPR051494">
    <property type="entry name" value="BSD_domain-containing"/>
</dbReference>
<accession>A0A1I7XFQ3</accession>
<protein>
    <submittedName>
        <fullName evidence="4">BSD domain-containing protein</fullName>
    </submittedName>
</protein>
<dbReference type="PROSITE" id="PS50858">
    <property type="entry name" value="BSD"/>
    <property type="match status" value="1"/>
</dbReference>
<dbReference type="InterPro" id="IPR035925">
    <property type="entry name" value="BSD_dom_sf"/>
</dbReference>
<feature type="region of interest" description="Disordered" evidence="1">
    <location>
        <begin position="298"/>
        <end position="384"/>
    </location>
</feature>
<sequence>MSGEQSLYSMVTEEPGKTCETPNPSHIEEDRDEPSISTFPTASSWLTAGTSWGSSWFNSAKEKTMSTLDLVKKDLSEFTEAMSQEVNDLTSAAKGGIDNAANVVKKQAHYLEKLVVPEQEDSNSLTDMKERDASCDNIKEEETIAAKVEKSATVGFEWMMSIVDSVADTVKTFAIEETTQGEDEITELINPKLTRRTRINPVRLSEIQNSEVTYLNEPENKDAFAQWISRFSMDEHDGEINMLLGNNPHMRQIYSTLVPSQLDAVTFWSRYFFTVQLAEMDEEMKQPFILQDISVKTEQKLTRKDPSPKTESDSDGSMTVLEQPTSPAQSTDDWSVCSEKNDVEEVANNNVETGPVTPRAKDDFCNESSQNSNKKEDGWVNWDE</sequence>
<dbReference type="Proteomes" id="UP000095283">
    <property type="component" value="Unplaced"/>
</dbReference>
<feature type="domain" description="BSD" evidence="2">
    <location>
        <begin position="227"/>
        <end position="279"/>
    </location>
</feature>
<dbReference type="PANTHER" id="PTHR16019">
    <property type="entry name" value="SYNAPSE-ASSOCIATED PROTEIN"/>
    <property type="match status" value="1"/>
</dbReference>
<feature type="compositionally biased region" description="Basic and acidic residues" evidence="1">
    <location>
        <begin position="298"/>
        <end position="312"/>
    </location>
</feature>
<feature type="region of interest" description="Disordered" evidence="1">
    <location>
        <begin position="1"/>
        <end position="42"/>
    </location>
</feature>
<organism evidence="3 4">
    <name type="scientific">Heterorhabditis bacteriophora</name>
    <name type="common">Entomopathogenic nematode worm</name>
    <dbReference type="NCBI Taxonomy" id="37862"/>
    <lineage>
        <taxon>Eukaryota</taxon>
        <taxon>Metazoa</taxon>
        <taxon>Ecdysozoa</taxon>
        <taxon>Nematoda</taxon>
        <taxon>Chromadorea</taxon>
        <taxon>Rhabditida</taxon>
        <taxon>Rhabditina</taxon>
        <taxon>Rhabditomorpha</taxon>
        <taxon>Strongyloidea</taxon>
        <taxon>Heterorhabditidae</taxon>
        <taxon>Heterorhabditis</taxon>
    </lineage>
</organism>
<name>A0A1I7XFQ3_HETBA</name>
<proteinExistence type="predicted"/>
<keyword evidence="3" id="KW-1185">Reference proteome</keyword>